<sequence>MESLIRESSKPNSLIPPLNKSIFDQYNVGGNWDDFVENCEDLIKEFKEINIKRDSSSKWSKIDFSEISDFCEEVSDDIYPNFSQSQKEWNHIYALQNYIIERKGEMRAPIIGIPSKKPDYYVAGRHQSSMYRKCLRALWDMFQYDDEINLKIAGINQYETLRSFCNAAKNYYTRNGRISAYPMINIGDPPRKRKLPTDEDGLVKQILEKQRNKELKEKLLTMQMRNKFEKLQEEKIKRRREIRKNIKKSKVMPTTADFPLEGILSPKENSSPEEIQDTINILNELPSTSFKEDGLLEPQPNISTIEKNSESNEELDNFGLEAANEEFNLRPVIQNRNNSGTPKVFIRSTSTGNNVQGISKTPIVPYRQMYGTNFNDLQGVYSMVSPLQSFRTPRLENQNHNNFFPENKNYLQINTERLIHSSKNFIDDSKILTYRSGSFIQANSQGYKPNETLQSTNYSDNTTVSESQLSSNQFFESENDSFISQNVKPSKNLVNNATNTLDNKSENELKQLIDDPKDLSSTKIENKTDNRIELDLKIPKNISLEEICETEQFDYFPQLINEVNEKIDMEEIEYNTEDINHNFDKESIISSSDTQGCMEICITPPLSSELITSNNFYFPEDNKEESQNGSILRTNKDFCEEFTDIETHKNDILENQNILRENGKRKFRFSSLCPKLLNCLFPWIRSEQYFEDHDQPIFYITSNNEESQKLTNN</sequence>
<name>A0A7G2HJW1_CRYPV</name>
<dbReference type="AlphaFoldDB" id="A0A7G2HJW1"/>
<gene>
    <name evidence="1" type="ORF">1MB.818</name>
</gene>
<accession>A0A7G2HJW1</accession>
<dbReference type="VEuPathDB" id="CryptoDB:CPATCC_0016980"/>
<proteinExistence type="predicted"/>
<protein>
    <submittedName>
        <fullName evidence="1">Uncharacterized protein</fullName>
    </submittedName>
</protein>
<evidence type="ECO:0000313" key="2">
    <source>
        <dbReference type="Proteomes" id="UP000242991"/>
    </source>
</evidence>
<reference evidence="1 2" key="1">
    <citation type="journal article" date="2003" name="Genome Res.">
        <title>Integrated mapping, chromosomal sequencing and sequence analysis of Cryptosporidium parvum.</title>
        <authorList>
            <person name="Bankier A.T."/>
            <person name="Spriggs H.F."/>
            <person name="Fartmann B."/>
            <person name="Konfortov B.A."/>
            <person name="Madera M."/>
            <person name="Vogel C."/>
            <person name="Teichmann S.A."/>
            <person name="Ivens A."/>
            <person name="Dear P.H."/>
        </authorList>
    </citation>
    <scope>NUCLEOTIDE SEQUENCE [LARGE SCALE GENOMIC DNA]</scope>
    <source>
        <strain evidence="1 2">Iowa</strain>
    </source>
</reference>
<evidence type="ECO:0000313" key="1">
    <source>
        <dbReference type="EMBL" id="CAD98347.1"/>
    </source>
</evidence>
<dbReference type="Proteomes" id="UP000242991">
    <property type="component" value="Chromosome 6"/>
</dbReference>
<organism evidence="1 2">
    <name type="scientific">Cryptosporidium parvum</name>
    <dbReference type="NCBI Taxonomy" id="5807"/>
    <lineage>
        <taxon>Eukaryota</taxon>
        <taxon>Sar</taxon>
        <taxon>Alveolata</taxon>
        <taxon>Apicomplexa</taxon>
        <taxon>Conoidasida</taxon>
        <taxon>Coccidia</taxon>
        <taxon>Eucoccidiorida</taxon>
        <taxon>Eimeriorina</taxon>
        <taxon>Cryptosporidiidae</taxon>
        <taxon>Cryptosporidium</taxon>
    </lineage>
</organism>
<dbReference type="EMBL" id="BX538353">
    <property type="protein sequence ID" value="CAD98347.1"/>
    <property type="molecule type" value="Genomic_DNA"/>
</dbReference>